<feature type="compositionally biased region" description="Basic residues" evidence="2">
    <location>
        <begin position="65"/>
        <end position="76"/>
    </location>
</feature>
<keyword evidence="6" id="KW-1185">Reference proteome</keyword>
<dbReference type="SMART" id="SM01208">
    <property type="entry name" value="G5"/>
    <property type="match status" value="1"/>
</dbReference>
<comment type="caution">
    <text evidence="5">The sequence shown here is derived from an EMBL/GenBank/DDBJ whole genome shotgun (WGS) entry which is preliminary data.</text>
</comment>
<evidence type="ECO:0000256" key="1">
    <source>
        <dbReference type="ARBA" id="ARBA00022729"/>
    </source>
</evidence>
<dbReference type="EMBL" id="JBBMFM010000086">
    <property type="protein sequence ID" value="MEQ2427069.1"/>
    <property type="molecule type" value="Genomic_DNA"/>
</dbReference>
<feature type="region of interest" description="Disordered" evidence="2">
    <location>
        <begin position="1"/>
        <end position="77"/>
    </location>
</feature>
<feature type="compositionally biased region" description="Polar residues" evidence="2">
    <location>
        <begin position="549"/>
        <end position="561"/>
    </location>
</feature>
<accession>A0ABV1D9K8</accession>
<dbReference type="InterPro" id="IPR007391">
    <property type="entry name" value="Vancomycin_resist_VanW"/>
</dbReference>
<feature type="compositionally biased region" description="Basic and acidic residues" evidence="2">
    <location>
        <begin position="1"/>
        <end position="12"/>
    </location>
</feature>
<dbReference type="Gene3D" id="2.20.230.10">
    <property type="entry name" value="Resuscitation-promoting factor rpfb"/>
    <property type="match status" value="1"/>
</dbReference>
<feature type="compositionally biased region" description="Low complexity" evidence="2">
    <location>
        <begin position="24"/>
        <end position="39"/>
    </location>
</feature>
<evidence type="ECO:0000313" key="6">
    <source>
        <dbReference type="Proteomes" id="UP001454086"/>
    </source>
</evidence>
<dbReference type="PANTHER" id="PTHR35788">
    <property type="entry name" value="EXPORTED PROTEIN-RELATED"/>
    <property type="match status" value="1"/>
</dbReference>
<evidence type="ECO:0000256" key="2">
    <source>
        <dbReference type="SAM" id="MobiDB-lite"/>
    </source>
</evidence>
<feature type="region of interest" description="Disordered" evidence="2">
    <location>
        <begin position="525"/>
        <end position="612"/>
    </location>
</feature>
<keyword evidence="3" id="KW-0812">Transmembrane</keyword>
<dbReference type="InterPro" id="IPR011098">
    <property type="entry name" value="G5_dom"/>
</dbReference>
<dbReference type="PROSITE" id="PS51109">
    <property type="entry name" value="G5"/>
    <property type="match status" value="1"/>
</dbReference>
<dbReference type="Pfam" id="PF12229">
    <property type="entry name" value="PG_binding_4"/>
    <property type="match status" value="1"/>
</dbReference>
<dbReference type="Proteomes" id="UP001454086">
    <property type="component" value="Unassembled WGS sequence"/>
</dbReference>
<sequence length="612" mass="65412">MNQLENNRERRNPSAGRSRGKVTNNRGNGNYSNRSSGRSSSGGGGSRGSSSYHSGQAGRMNAAHNARRNSTHRRKKGPDYKKIAVIGIILLVLITCIALVIKAKGSLGEPDETQVTETSEPEMMKEVKVDGITITGMSKNQARNAILKEYSWGMTVTYGDDSYPVTDLVAEKVDALLDDIYSGDPEESYTLNMDGMEEAAAKEAAACASRWDKKAKNGSIDSYDKEKGEFVFKGEENGFAIDQDKLAGDIVKALKDKNFDAQIKATGSESAPDITASAAKEKYKTISTFTTKTTANKDRNTNIRLASEALNGTVVHPGEEFSFNQAVGQRTEAKGYKGAAAYNNGEVVQEIGGGVCQVSTTLYNAVYRSGLGEESISFRRSHTFEPNYITPGQDATVSWEQPDFRFKNTSSTSIGIKASYADQKMTVSIYGIPIMEEGMKLDLESKKVEELDPPAPTYQEDQTLQPGVEVPKSAGTKGSRWETYKVIYKDGVEVSRELDHKTTYKGHAPVILRNTSGVVLAPEETTVPDETPIPTVDGMPEGYVPGSDPTISSPEGSTQESGPGITPTVPSATTAPTAPSAPGTQAPGPGTDPGASDGPGGGNPVIAPLNQN</sequence>
<dbReference type="Pfam" id="PF07501">
    <property type="entry name" value="G5"/>
    <property type="match status" value="1"/>
</dbReference>
<dbReference type="RefSeq" id="WP_349118465.1">
    <property type="nucleotide sequence ID" value="NZ_JBBMFM010000086.1"/>
</dbReference>
<feature type="transmembrane region" description="Helical" evidence="3">
    <location>
        <begin position="83"/>
        <end position="101"/>
    </location>
</feature>
<proteinExistence type="predicted"/>
<organism evidence="5 6">
    <name type="scientific">Enterocloster hominis</name>
    <name type="common">ex Hitch et al. 2024</name>
    <dbReference type="NCBI Taxonomy" id="1917870"/>
    <lineage>
        <taxon>Bacteria</taxon>
        <taxon>Bacillati</taxon>
        <taxon>Bacillota</taxon>
        <taxon>Clostridia</taxon>
        <taxon>Lachnospirales</taxon>
        <taxon>Lachnospiraceae</taxon>
        <taxon>Enterocloster</taxon>
    </lineage>
</organism>
<reference evidence="5 6" key="1">
    <citation type="submission" date="2024-03" db="EMBL/GenBank/DDBJ databases">
        <title>Human intestinal bacterial collection.</title>
        <authorList>
            <person name="Pauvert C."/>
            <person name="Hitch T.C.A."/>
            <person name="Clavel T."/>
        </authorList>
    </citation>
    <scope>NUCLEOTIDE SEQUENCE [LARGE SCALE GENOMIC DNA]</scope>
    <source>
        <strain evidence="5 6">CLA-SR-H021</strain>
    </source>
</reference>
<evidence type="ECO:0000259" key="4">
    <source>
        <dbReference type="PROSITE" id="PS51109"/>
    </source>
</evidence>
<name>A0ABV1D9K8_9FIRM</name>
<keyword evidence="3" id="KW-1133">Transmembrane helix</keyword>
<dbReference type="InterPro" id="IPR022029">
    <property type="entry name" value="YoaR-like_PG-bd"/>
</dbReference>
<keyword evidence="1" id="KW-0732">Signal</keyword>
<dbReference type="Pfam" id="PF04294">
    <property type="entry name" value="VanW"/>
    <property type="match status" value="1"/>
</dbReference>
<dbReference type="PANTHER" id="PTHR35788:SF1">
    <property type="entry name" value="EXPORTED PROTEIN"/>
    <property type="match status" value="1"/>
</dbReference>
<feature type="region of interest" description="Disordered" evidence="2">
    <location>
        <begin position="454"/>
        <end position="475"/>
    </location>
</feature>
<evidence type="ECO:0000313" key="5">
    <source>
        <dbReference type="EMBL" id="MEQ2427069.1"/>
    </source>
</evidence>
<feature type="domain" description="G5" evidence="4">
    <location>
        <begin position="438"/>
        <end position="517"/>
    </location>
</feature>
<keyword evidence="3" id="KW-0472">Membrane</keyword>
<protein>
    <submittedName>
        <fullName evidence="5">VanW family protein</fullName>
    </submittedName>
</protein>
<feature type="compositionally biased region" description="Low complexity" evidence="2">
    <location>
        <begin position="566"/>
        <end position="595"/>
    </location>
</feature>
<gene>
    <name evidence="5" type="ORF">WMQ36_19050</name>
</gene>
<dbReference type="InterPro" id="IPR052913">
    <property type="entry name" value="Glycopeptide_resist_protein"/>
</dbReference>
<evidence type="ECO:0000256" key="3">
    <source>
        <dbReference type="SAM" id="Phobius"/>
    </source>
</evidence>